<sequence length="206" mass="23049">EEVLNEILPEAFAVVKETAKRFVNNTEITVTASTYDRELSGEKDYVSLDNEKAIWSNSWDAAGKPITWDMVHYDVQLIGGIAMHQGKIAEMQTGEGKTLVATLPMYLNALAGKGVHLVTVNDYLAKRDSAWMAPIFQFHGLTVDCIDYHQPNSAARKKAYLADITYGTNNEFGFDYLRDNMAHSPNDLVQRPHHFAIVDEVDSVLV</sequence>
<dbReference type="EMBL" id="DPRK01000250">
    <property type="protein sequence ID" value="HCY82903.1"/>
    <property type="molecule type" value="Genomic_DNA"/>
</dbReference>
<organism evidence="6 7">
    <name type="scientific">Xanthomarina gelatinilytica</name>
    <dbReference type="NCBI Taxonomy" id="1137281"/>
    <lineage>
        <taxon>Bacteria</taxon>
        <taxon>Pseudomonadati</taxon>
        <taxon>Bacteroidota</taxon>
        <taxon>Flavobacteriia</taxon>
        <taxon>Flavobacteriales</taxon>
        <taxon>Flavobacteriaceae</taxon>
        <taxon>Xanthomarina</taxon>
    </lineage>
</organism>
<evidence type="ECO:0000313" key="7">
    <source>
        <dbReference type="Proteomes" id="UP000263268"/>
    </source>
</evidence>
<dbReference type="PANTHER" id="PTHR30612">
    <property type="entry name" value="SECA INNER MEMBRANE COMPONENT OF SEC PROTEIN SECRETION SYSTEM"/>
    <property type="match status" value="1"/>
</dbReference>
<dbReference type="GO" id="GO:0006605">
    <property type="term" value="P:protein targeting"/>
    <property type="evidence" value="ECO:0007669"/>
    <property type="project" value="InterPro"/>
</dbReference>
<accession>A0A3D6BUK6</accession>
<dbReference type="GO" id="GO:0005524">
    <property type="term" value="F:ATP binding"/>
    <property type="evidence" value="ECO:0007669"/>
    <property type="project" value="InterPro"/>
</dbReference>
<dbReference type="InterPro" id="IPR027417">
    <property type="entry name" value="P-loop_NTPase"/>
</dbReference>
<dbReference type="PROSITE" id="PS51196">
    <property type="entry name" value="SECA_MOTOR_DEAD"/>
    <property type="match status" value="1"/>
</dbReference>
<proteinExistence type="predicted"/>
<comment type="caution">
    <text evidence="6">The sequence shown here is derived from an EMBL/GenBank/DDBJ whole genome shotgun (WGS) entry which is preliminary data.</text>
</comment>
<name>A0A3D6BUK6_9FLAO</name>
<dbReference type="Gene3D" id="3.40.50.300">
    <property type="entry name" value="P-loop containing nucleotide triphosphate hydrolases"/>
    <property type="match status" value="1"/>
</dbReference>
<keyword evidence="2" id="KW-0813">Transport</keyword>
<dbReference type="SMART" id="SM00957">
    <property type="entry name" value="SecA_DEAD"/>
    <property type="match status" value="1"/>
</dbReference>
<dbReference type="PANTHER" id="PTHR30612:SF0">
    <property type="entry name" value="CHLOROPLAST PROTEIN-TRANSPORTING ATPASE"/>
    <property type="match status" value="1"/>
</dbReference>
<evidence type="ECO:0000259" key="4">
    <source>
        <dbReference type="PROSITE" id="PS51192"/>
    </source>
</evidence>
<dbReference type="GO" id="GO:0031522">
    <property type="term" value="C:cell envelope Sec protein transport complex"/>
    <property type="evidence" value="ECO:0007669"/>
    <property type="project" value="TreeGrafter"/>
</dbReference>
<dbReference type="PROSITE" id="PS51192">
    <property type="entry name" value="HELICASE_ATP_BIND_1"/>
    <property type="match status" value="1"/>
</dbReference>
<dbReference type="GO" id="GO:0006886">
    <property type="term" value="P:intracellular protein transport"/>
    <property type="evidence" value="ECO:0007669"/>
    <property type="project" value="InterPro"/>
</dbReference>
<dbReference type="InterPro" id="IPR014018">
    <property type="entry name" value="SecA_motor_DEAD"/>
</dbReference>
<dbReference type="Proteomes" id="UP000263268">
    <property type="component" value="Unassembled WGS sequence"/>
</dbReference>
<dbReference type="GO" id="GO:0043952">
    <property type="term" value="P:protein transport by the Sec complex"/>
    <property type="evidence" value="ECO:0007669"/>
    <property type="project" value="TreeGrafter"/>
</dbReference>
<dbReference type="InterPro" id="IPR014001">
    <property type="entry name" value="Helicase_ATP-bd"/>
</dbReference>
<dbReference type="Pfam" id="PF07517">
    <property type="entry name" value="SecA_DEAD"/>
    <property type="match status" value="1"/>
</dbReference>
<dbReference type="GO" id="GO:0017038">
    <property type="term" value="P:protein import"/>
    <property type="evidence" value="ECO:0007669"/>
    <property type="project" value="InterPro"/>
</dbReference>
<feature type="domain" description="SecA family profile" evidence="5">
    <location>
        <begin position="1"/>
        <end position="206"/>
    </location>
</feature>
<keyword evidence="2" id="KW-0653">Protein transport</keyword>
<dbReference type="GO" id="GO:0005829">
    <property type="term" value="C:cytosol"/>
    <property type="evidence" value="ECO:0007669"/>
    <property type="project" value="TreeGrafter"/>
</dbReference>
<feature type="non-terminal residue" evidence="6">
    <location>
        <position position="206"/>
    </location>
</feature>
<keyword evidence="3" id="KW-0811">Translocation</keyword>
<dbReference type="InterPro" id="IPR011115">
    <property type="entry name" value="SecA_DEAD"/>
</dbReference>
<dbReference type="GO" id="GO:0005886">
    <property type="term" value="C:plasma membrane"/>
    <property type="evidence" value="ECO:0007669"/>
    <property type="project" value="TreeGrafter"/>
</dbReference>
<dbReference type="SUPFAM" id="SSF52540">
    <property type="entry name" value="P-loop containing nucleoside triphosphate hydrolases"/>
    <property type="match status" value="1"/>
</dbReference>
<evidence type="ECO:0000313" key="6">
    <source>
        <dbReference type="EMBL" id="HCY82903.1"/>
    </source>
</evidence>
<keyword evidence="1" id="KW-1003">Cell membrane</keyword>
<feature type="non-terminal residue" evidence="6">
    <location>
        <position position="1"/>
    </location>
</feature>
<dbReference type="CDD" id="cd17928">
    <property type="entry name" value="DEXDc_SecA"/>
    <property type="match status" value="1"/>
</dbReference>
<feature type="domain" description="Helicase ATP-binding" evidence="4">
    <location>
        <begin position="78"/>
        <end position="206"/>
    </location>
</feature>
<dbReference type="InterPro" id="IPR000185">
    <property type="entry name" value="SecA"/>
</dbReference>
<gene>
    <name evidence="6" type="primary">secA</name>
    <name evidence="6" type="ORF">DHV22_15555</name>
</gene>
<evidence type="ECO:0000259" key="5">
    <source>
        <dbReference type="PROSITE" id="PS51196"/>
    </source>
</evidence>
<dbReference type="AlphaFoldDB" id="A0A3D6BUK6"/>
<evidence type="ECO:0000256" key="3">
    <source>
        <dbReference type="ARBA" id="ARBA00023010"/>
    </source>
</evidence>
<evidence type="ECO:0000256" key="2">
    <source>
        <dbReference type="ARBA" id="ARBA00022927"/>
    </source>
</evidence>
<reference evidence="6 7" key="1">
    <citation type="journal article" date="2018" name="Nat. Biotechnol.">
        <title>A standardized bacterial taxonomy based on genome phylogeny substantially revises the tree of life.</title>
        <authorList>
            <person name="Parks D.H."/>
            <person name="Chuvochina M."/>
            <person name="Waite D.W."/>
            <person name="Rinke C."/>
            <person name="Skarshewski A."/>
            <person name="Chaumeil P.A."/>
            <person name="Hugenholtz P."/>
        </authorList>
    </citation>
    <scope>NUCLEOTIDE SEQUENCE [LARGE SCALE GENOMIC DNA]</scope>
    <source>
        <strain evidence="6">UBA10227</strain>
    </source>
</reference>
<keyword evidence="1" id="KW-0472">Membrane</keyword>
<evidence type="ECO:0000256" key="1">
    <source>
        <dbReference type="ARBA" id="ARBA00022475"/>
    </source>
</evidence>
<protein>
    <submittedName>
        <fullName evidence="6">Preprotein translocase subunit SecA</fullName>
    </submittedName>
</protein>